<name>A0A4U2ZAQ1_9BACT</name>
<dbReference type="RefSeq" id="WP_137011946.1">
    <property type="nucleotide sequence ID" value="NZ_SZPX01000001.1"/>
</dbReference>
<keyword evidence="2" id="KW-1185">Reference proteome</keyword>
<dbReference type="OrthoDB" id="5351803at2"/>
<gene>
    <name evidence="1" type="ORF">FCU45_02530</name>
</gene>
<dbReference type="GO" id="GO:0016740">
    <property type="term" value="F:transferase activity"/>
    <property type="evidence" value="ECO:0007669"/>
    <property type="project" value="UniProtKB-KW"/>
</dbReference>
<dbReference type="InterPro" id="IPR014942">
    <property type="entry name" value="AbiEii"/>
</dbReference>
<protein>
    <submittedName>
        <fullName evidence="1">Nucleotidyl transferase AbiEii/AbiGii toxin family protein</fullName>
    </submittedName>
</protein>
<keyword evidence="1" id="KW-0808">Transferase</keyword>
<accession>A0A4U2ZAQ1</accession>
<comment type="caution">
    <text evidence="1">The sequence shown here is derived from an EMBL/GenBank/DDBJ whole genome shotgun (WGS) entry which is preliminary data.</text>
</comment>
<dbReference type="Pfam" id="PF08843">
    <property type="entry name" value="AbiEii"/>
    <property type="match status" value="1"/>
</dbReference>
<dbReference type="EMBL" id="SZPX01000001">
    <property type="protein sequence ID" value="TKI71274.1"/>
    <property type="molecule type" value="Genomic_DNA"/>
</dbReference>
<proteinExistence type="predicted"/>
<dbReference type="AlphaFoldDB" id="A0A4U2ZAQ1"/>
<reference evidence="1 2" key="1">
    <citation type="submission" date="2019-04" db="EMBL/GenBank/DDBJ databases">
        <title>Sulfurimonas crateris sp. nov. a facultative anaerobic sulfur-oxidizing chemolithautotrophic bacterium isolated from a terrestrial mud vulcano.</title>
        <authorList>
            <person name="Ratnikova N.M."/>
            <person name="Slobodkin A.I."/>
            <person name="Merkel A.Y."/>
            <person name="Novikov A."/>
            <person name="Bonch-Osmolovskaya E.A."/>
            <person name="Slobodkina G.B."/>
        </authorList>
    </citation>
    <scope>NUCLEOTIDE SEQUENCE [LARGE SCALE GENOMIC DNA]</scope>
    <source>
        <strain evidence="1 2">SN118</strain>
    </source>
</reference>
<evidence type="ECO:0000313" key="1">
    <source>
        <dbReference type="EMBL" id="TKI71274.1"/>
    </source>
</evidence>
<sequence length="237" mass="28154">MLEKTKQVLEILATDKLFKEHDIRFVGGTALSHLINHRLSEDLDFAMLELCKDEIKTTMQDYGAIKIEHSNTARDYAHNDGENLDDHHLKYLVDGVKVEFFVPPFNIFEKEIWTSEPTASYQTAHLKIASLKTIMYMKTMAFWNRKKYRDLFDVYYVLTHVDGYNPKDFVETYLQYNITYTKEMLVAKIKSKLEFFERDDDEGISALVLDAKSYEWYRKKIEKFIYELYLEELYGLN</sequence>
<dbReference type="Gene3D" id="3.10.450.620">
    <property type="entry name" value="JHP933, nucleotidyltransferase-like core domain"/>
    <property type="match status" value="1"/>
</dbReference>
<evidence type="ECO:0000313" key="2">
    <source>
        <dbReference type="Proteomes" id="UP000309561"/>
    </source>
</evidence>
<dbReference type="Proteomes" id="UP000309561">
    <property type="component" value="Unassembled WGS sequence"/>
</dbReference>
<organism evidence="1 2">
    <name type="scientific">Sulfurimonas crateris</name>
    <dbReference type="NCBI Taxonomy" id="2574727"/>
    <lineage>
        <taxon>Bacteria</taxon>
        <taxon>Pseudomonadati</taxon>
        <taxon>Campylobacterota</taxon>
        <taxon>Epsilonproteobacteria</taxon>
        <taxon>Campylobacterales</taxon>
        <taxon>Sulfurimonadaceae</taxon>
        <taxon>Sulfurimonas</taxon>
    </lineage>
</organism>